<sequence>MNDVISRSPYRVAAIQMTSGDNKQHNLETVERLVVEAVDHHQAALVLLPENFSLFDGSASLELGRQQATGLGDVRRFIASLSARLKVWIVAGSIPCSVRPDGVLIDGRVRSACWVYDDQGKEVSRYDKVHLFDVDVGDQHGSYCESAQFEAGTEVVVANSPMGTLGLSICYDLRFPELYTRLAKQGAQIITVPAAFTYKTGEAHWEVLLRARAIESQCYVIAANQTGAHSKGRKTWGHSMIINPWGEVVAMAKAGEGVISADIDLTSLSELRAAMPISSHRRI</sequence>
<reference evidence="4" key="1">
    <citation type="submission" date="2022-06" db="EMBL/GenBank/DDBJ databases">
        <title>Alkalimarinus sp. nov., isolated from gut of a Alitta virens.</title>
        <authorList>
            <person name="Yang A.I."/>
            <person name="Shin N.-R."/>
        </authorList>
    </citation>
    <scope>NUCLEOTIDE SEQUENCE</scope>
    <source>
        <strain evidence="4">A2M4</strain>
    </source>
</reference>
<feature type="domain" description="CN hydrolase" evidence="3">
    <location>
        <begin position="10"/>
        <end position="265"/>
    </location>
</feature>
<keyword evidence="2 4" id="KW-0378">Hydrolase</keyword>
<dbReference type="Proteomes" id="UP001163739">
    <property type="component" value="Chromosome"/>
</dbReference>
<dbReference type="CDD" id="cd07572">
    <property type="entry name" value="nit"/>
    <property type="match status" value="1"/>
</dbReference>
<evidence type="ECO:0000313" key="4">
    <source>
        <dbReference type="EMBL" id="UZE95213.1"/>
    </source>
</evidence>
<dbReference type="InterPro" id="IPR003010">
    <property type="entry name" value="C-N_Hydrolase"/>
</dbReference>
<proteinExistence type="inferred from homology"/>
<dbReference type="Gene3D" id="3.60.110.10">
    <property type="entry name" value="Carbon-nitrogen hydrolase"/>
    <property type="match status" value="1"/>
</dbReference>
<keyword evidence="5" id="KW-1185">Reference proteome</keyword>
<evidence type="ECO:0000313" key="5">
    <source>
        <dbReference type="Proteomes" id="UP001163739"/>
    </source>
</evidence>
<dbReference type="InterPro" id="IPR036526">
    <property type="entry name" value="C-N_Hydrolase_sf"/>
</dbReference>
<organism evidence="4 5">
    <name type="scientific">Alkalimarinus alittae</name>
    <dbReference type="NCBI Taxonomy" id="2961619"/>
    <lineage>
        <taxon>Bacteria</taxon>
        <taxon>Pseudomonadati</taxon>
        <taxon>Pseudomonadota</taxon>
        <taxon>Gammaproteobacteria</taxon>
        <taxon>Alteromonadales</taxon>
        <taxon>Alteromonadaceae</taxon>
        <taxon>Alkalimarinus</taxon>
    </lineage>
</organism>
<dbReference type="PANTHER" id="PTHR23088:SF27">
    <property type="entry name" value="DEAMINATED GLUTATHIONE AMIDASE"/>
    <property type="match status" value="1"/>
</dbReference>
<dbReference type="SUPFAM" id="SSF56317">
    <property type="entry name" value="Carbon-nitrogen hydrolase"/>
    <property type="match status" value="1"/>
</dbReference>
<dbReference type="Pfam" id="PF00795">
    <property type="entry name" value="CN_hydrolase"/>
    <property type="match status" value="1"/>
</dbReference>
<dbReference type="PROSITE" id="PS01227">
    <property type="entry name" value="UPF0012"/>
    <property type="match status" value="1"/>
</dbReference>
<protein>
    <submittedName>
        <fullName evidence="4">Carbon-nitrogen hydrolase family protein</fullName>
    </submittedName>
</protein>
<comment type="similarity">
    <text evidence="1">Belongs to the carbon-nitrogen hydrolase superfamily. NIT1/NIT2 family.</text>
</comment>
<dbReference type="InterPro" id="IPR001110">
    <property type="entry name" value="UPF0012_CS"/>
</dbReference>
<dbReference type="PROSITE" id="PS50263">
    <property type="entry name" value="CN_HYDROLASE"/>
    <property type="match status" value="1"/>
</dbReference>
<dbReference type="PANTHER" id="PTHR23088">
    <property type="entry name" value="NITRILASE-RELATED"/>
    <property type="match status" value="1"/>
</dbReference>
<dbReference type="GO" id="GO:0016787">
    <property type="term" value="F:hydrolase activity"/>
    <property type="evidence" value="ECO:0007669"/>
    <property type="project" value="UniProtKB-KW"/>
</dbReference>
<dbReference type="RefSeq" id="WP_265046702.1">
    <property type="nucleotide sequence ID" value="NZ_CP100390.1"/>
</dbReference>
<evidence type="ECO:0000256" key="2">
    <source>
        <dbReference type="ARBA" id="ARBA00022801"/>
    </source>
</evidence>
<gene>
    <name evidence="4" type="ORF">NKI27_14225</name>
</gene>
<evidence type="ECO:0000259" key="3">
    <source>
        <dbReference type="PROSITE" id="PS50263"/>
    </source>
</evidence>
<evidence type="ECO:0000256" key="1">
    <source>
        <dbReference type="ARBA" id="ARBA00010613"/>
    </source>
</evidence>
<dbReference type="InterPro" id="IPR045254">
    <property type="entry name" value="Nit1/2_C-N_Hydrolase"/>
</dbReference>
<accession>A0ABY6MZE7</accession>
<name>A0ABY6MZE7_9ALTE</name>
<dbReference type="EMBL" id="CP100390">
    <property type="protein sequence ID" value="UZE95213.1"/>
    <property type="molecule type" value="Genomic_DNA"/>
</dbReference>